<reference evidence="3 4" key="1">
    <citation type="submission" date="2007-03" db="EMBL/GenBank/DDBJ databases">
        <authorList>
            <person name="Fulton L."/>
            <person name="Clifton S."/>
            <person name="Fulton B."/>
            <person name="Xu J."/>
            <person name="Minx P."/>
            <person name="Pepin K.H."/>
            <person name="Johnson M."/>
            <person name="Thiruvilangam P."/>
            <person name="Bhonagiri V."/>
            <person name="Nash W.E."/>
            <person name="Mardis E.R."/>
            <person name="Wilson R.K."/>
        </authorList>
    </citation>
    <scope>NUCLEOTIDE SEQUENCE [LARGE SCALE GENOMIC DNA]</scope>
    <source>
        <strain evidence="3 4">ATCC 27560</strain>
    </source>
</reference>
<feature type="transmembrane region" description="Helical" evidence="2">
    <location>
        <begin position="12"/>
        <end position="30"/>
    </location>
</feature>
<accession>A5Z6Y6</accession>
<evidence type="ECO:0000256" key="2">
    <source>
        <dbReference type="SAM" id="Phobius"/>
    </source>
</evidence>
<feature type="compositionally biased region" description="Low complexity" evidence="1">
    <location>
        <begin position="80"/>
        <end position="97"/>
    </location>
</feature>
<evidence type="ECO:0000256" key="1">
    <source>
        <dbReference type="SAM" id="MobiDB-lite"/>
    </source>
</evidence>
<dbReference type="STRING" id="411463.EUBVEN_01469"/>
<comment type="caution">
    <text evidence="3">The sequence shown here is derived from an EMBL/GenBank/DDBJ whole genome shotgun (WGS) entry which is preliminary data.</text>
</comment>
<feature type="transmembrane region" description="Helical" evidence="2">
    <location>
        <begin position="237"/>
        <end position="260"/>
    </location>
</feature>
<feature type="transmembrane region" description="Helical" evidence="2">
    <location>
        <begin position="213"/>
        <end position="231"/>
    </location>
</feature>
<evidence type="ECO:0000313" key="3">
    <source>
        <dbReference type="EMBL" id="EDM51142.1"/>
    </source>
</evidence>
<protein>
    <submittedName>
        <fullName evidence="3">Uncharacterized protein</fullName>
    </submittedName>
</protein>
<dbReference type="HOGENOM" id="CLU_1000214_0_0_9"/>
<keyword evidence="2" id="KW-0812">Transmembrane</keyword>
<name>A5Z6Y6_9FIRM</name>
<feature type="transmembrane region" description="Helical" evidence="2">
    <location>
        <begin position="116"/>
        <end position="134"/>
    </location>
</feature>
<dbReference type="Proteomes" id="UP000006000">
    <property type="component" value="Unassembled WGS sequence"/>
</dbReference>
<feature type="region of interest" description="Disordered" evidence="1">
    <location>
        <begin position="76"/>
        <end position="97"/>
    </location>
</feature>
<evidence type="ECO:0000313" key="4">
    <source>
        <dbReference type="Proteomes" id="UP000006000"/>
    </source>
</evidence>
<feature type="transmembrane region" description="Helical" evidence="2">
    <location>
        <begin position="146"/>
        <end position="167"/>
    </location>
</feature>
<dbReference type="AlphaFoldDB" id="A5Z6Y6"/>
<sequence length="278" mass="31948">MEAFMFKNKFKLFIFMLAIGFVLITLDVNVTTPFKYPHKYNNSGSVIGEFQYYNIASNYNAWCDYKVINTSSEKADENSHYNTTNDNSSTNSSTNTGQSTAKVIDHVYFGNISVDIFSDALGFLLIFIACLNLAKVNNRFKYGSVTTLFALILHIVILALPFFTNGIVLCNTALVLGLAYLGSNVITTFMFSSGLLKMCTDICCRDERKWCKMIWFVTFVLQILVTFVFWIGSDFNMLLAVGRFFEGVLVFMVIVFWIILKRTYYYLERTWLNYEKQN</sequence>
<keyword evidence="2" id="KW-0472">Membrane</keyword>
<proteinExistence type="predicted"/>
<keyword evidence="2" id="KW-1133">Transmembrane helix</keyword>
<gene>
    <name evidence="3" type="ORF">EUBVEN_01469</name>
</gene>
<feature type="transmembrane region" description="Helical" evidence="2">
    <location>
        <begin position="173"/>
        <end position="192"/>
    </location>
</feature>
<organism evidence="3 4">
    <name type="scientific">Eubacterium ventriosum ATCC 27560</name>
    <dbReference type="NCBI Taxonomy" id="411463"/>
    <lineage>
        <taxon>Bacteria</taxon>
        <taxon>Bacillati</taxon>
        <taxon>Bacillota</taxon>
        <taxon>Clostridia</taxon>
        <taxon>Eubacteriales</taxon>
        <taxon>Eubacteriaceae</taxon>
        <taxon>Eubacterium</taxon>
    </lineage>
</organism>
<dbReference type="EMBL" id="AAVL02000034">
    <property type="protein sequence ID" value="EDM51142.1"/>
    <property type="molecule type" value="Genomic_DNA"/>
</dbReference>
<reference evidence="3 4" key="2">
    <citation type="submission" date="2007-04" db="EMBL/GenBank/DDBJ databases">
        <title>Draft genome sequence of Eubacterium ventriosum (ATCC 27560).</title>
        <authorList>
            <person name="Sudarsanam P."/>
            <person name="Ley R."/>
            <person name="Guruge J."/>
            <person name="Turnbaugh P.J."/>
            <person name="Mahowald M."/>
            <person name="Liep D."/>
            <person name="Gordon J."/>
        </authorList>
    </citation>
    <scope>NUCLEOTIDE SEQUENCE [LARGE SCALE GENOMIC DNA]</scope>
    <source>
        <strain evidence="3 4">ATCC 27560</strain>
    </source>
</reference>